<name>A0ABN9Q212_9DINO</name>
<organism evidence="2 3">
    <name type="scientific">Prorocentrum cordatum</name>
    <dbReference type="NCBI Taxonomy" id="2364126"/>
    <lineage>
        <taxon>Eukaryota</taxon>
        <taxon>Sar</taxon>
        <taxon>Alveolata</taxon>
        <taxon>Dinophyceae</taxon>
        <taxon>Prorocentrales</taxon>
        <taxon>Prorocentraceae</taxon>
        <taxon>Prorocentrum</taxon>
    </lineage>
</organism>
<sequence>GLRAQQAPWFDPGASVITRAGKKSHVNQWRLEAAGSAEVAQCFLAANCRSGGCESIARSLHDPERKRIITICGGCHMHVGEDHVPPPPAGEMRMRDFAAGPVWCAPRGDGPAIAHERCDGVPPPGPASEEAFSRVLGFSAGEFAHPVHTIPRAGQLAHVGHICNFRRKVSKFLKNLPVMPADMPVVHVRPRALGSAGAEEKSAGRALFKVDISKLKAWAGDDVEVGATREADSDASHVPPVTPTYFARWVEHGRTEAVACDFGYAIGNRLREVISDGDCDDEGPGPAGAAGSRARAE</sequence>
<feature type="region of interest" description="Disordered" evidence="1">
    <location>
        <begin position="275"/>
        <end position="297"/>
    </location>
</feature>
<gene>
    <name evidence="2" type="ORF">PCOR1329_LOCUS6328</name>
</gene>
<dbReference type="EMBL" id="CAUYUJ010001692">
    <property type="protein sequence ID" value="CAK0797159.1"/>
    <property type="molecule type" value="Genomic_DNA"/>
</dbReference>
<feature type="non-terminal residue" evidence="2">
    <location>
        <position position="297"/>
    </location>
</feature>
<keyword evidence="3" id="KW-1185">Reference proteome</keyword>
<reference evidence="2" key="1">
    <citation type="submission" date="2023-10" db="EMBL/GenBank/DDBJ databases">
        <authorList>
            <person name="Chen Y."/>
            <person name="Shah S."/>
            <person name="Dougan E. K."/>
            <person name="Thang M."/>
            <person name="Chan C."/>
        </authorList>
    </citation>
    <scope>NUCLEOTIDE SEQUENCE [LARGE SCALE GENOMIC DNA]</scope>
</reference>
<feature type="compositionally biased region" description="Low complexity" evidence="1">
    <location>
        <begin position="287"/>
        <end position="297"/>
    </location>
</feature>
<dbReference type="Proteomes" id="UP001189429">
    <property type="component" value="Unassembled WGS sequence"/>
</dbReference>
<proteinExistence type="predicted"/>
<evidence type="ECO:0000313" key="2">
    <source>
        <dbReference type="EMBL" id="CAK0797159.1"/>
    </source>
</evidence>
<comment type="caution">
    <text evidence="2">The sequence shown here is derived from an EMBL/GenBank/DDBJ whole genome shotgun (WGS) entry which is preliminary data.</text>
</comment>
<evidence type="ECO:0000256" key="1">
    <source>
        <dbReference type="SAM" id="MobiDB-lite"/>
    </source>
</evidence>
<feature type="non-terminal residue" evidence="2">
    <location>
        <position position="1"/>
    </location>
</feature>
<accession>A0ABN9Q212</accession>
<evidence type="ECO:0000313" key="3">
    <source>
        <dbReference type="Proteomes" id="UP001189429"/>
    </source>
</evidence>
<protein>
    <submittedName>
        <fullName evidence="2">Uncharacterized protein</fullName>
    </submittedName>
</protein>